<comment type="similarity">
    <text evidence="1 7">Belongs to the N(4)/N(6)-methyltransferase family.</text>
</comment>
<keyword evidence="4 7" id="KW-0808">Transferase</keyword>
<dbReference type="REBASE" id="201762">
    <property type="entry name" value="M.Csp13003ORF1271P"/>
</dbReference>
<evidence type="ECO:0000313" key="8">
    <source>
        <dbReference type="EMBL" id="ARQ99530.1"/>
    </source>
</evidence>
<dbReference type="PIRSF" id="PIRSF000398">
    <property type="entry name" value="M_m6A_EcoRV"/>
    <property type="match status" value="1"/>
</dbReference>
<dbReference type="InterPro" id="IPR023095">
    <property type="entry name" value="Ade_MeTrfase_dom_2"/>
</dbReference>
<dbReference type="Gene3D" id="3.40.50.150">
    <property type="entry name" value="Vaccinia Virus protein VP39"/>
    <property type="match status" value="1"/>
</dbReference>
<dbReference type="PANTHER" id="PTHR30481:SF3">
    <property type="entry name" value="DNA ADENINE METHYLASE"/>
    <property type="match status" value="1"/>
</dbReference>
<evidence type="ECO:0000256" key="7">
    <source>
        <dbReference type="RuleBase" id="RU361257"/>
    </source>
</evidence>
<dbReference type="InterPro" id="IPR029063">
    <property type="entry name" value="SAM-dependent_MTases_sf"/>
</dbReference>
<gene>
    <name evidence="8" type="ORF">CIGN_1271</name>
</gene>
<evidence type="ECO:0000256" key="2">
    <source>
        <dbReference type="ARBA" id="ARBA00011900"/>
    </source>
</evidence>
<dbReference type="STRING" id="1660064.CIGN_1271"/>
<dbReference type="GO" id="GO:0043565">
    <property type="term" value="F:sequence-specific DNA binding"/>
    <property type="evidence" value="ECO:0007669"/>
    <property type="project" value="TreeGrafter"/>
</dbReference>
<sequence>MNKKLSKPFLKWAGGKGQLLNKFKELYPQELINGEVKIYIEPFVGGGAVLFDILQNYQIEKAYINDINKELINCYRCIKADLKEVIKQLDILEKEYLSSEDRASYFYKVRDRYNEIHLNEHYDFEKCADFIFLNKTCFNGLYRVNKDGKFNVPHGKYKNPLICDKENLRLCSHLLQKVEISFGSYEQVLEKADNNTFVYFDPPYRPLMEKNSFVSYDKSGFDDNDQIKLTENYKFLDNKKSLLMLSNSDPKNTNEEDNFFDDIYKGFEIERVFAKRMINSSASKRGDITEIVIMNYKRRR</sequence>
<comment type="catalytic activity">
    <reaction evidence="6 7">
        <text>a 2'-deoxyadenosine in DNA + S-adenosyl-L-methionine = an N(6)-methyl-2'-deoxyadenosine in DNA + S-adenosyl-L-homocysteine + H(+)</text>
        <dbReference type="Rhea" id="RHEA:15197"/>
        <dbReference type="Rhea" id="RHEA-COMP:12418"/>
        <dbReference type="Rhea" id="RHEA-COMP:12419"/>
        <dbReference type="ChEBI" id="CHEBI:15378"/>
        <dbReference type="ChEBI" id="CHEBI:57856"/>
        <dbReference type="ChEBI" id="CHEBI:59789"/>
        <dbReference type="ChEBI" id="CHEBI:90615"/>
        <dbReference type="ChEBI" id="CHEBI:90616"/>
        <dbReference type="EC" id="2.1.1.72"/>
    </reaction>
</comment>
<dbReference type="PRINTS" id="PR00505">
    <property type="entry name" value="D12N6MTFRASE"/>
</dbReference>
<name>A0A1X9STH7_9BACT</name>
<evidence type="ECO:0000256" key="5">
    <source>
        <dbReference type="ARBA" id="ARBA00022691"/>
    </source>
</evidence>
<protein>
    <recommendedName>
        <fullName evidence="2 7">Site-specific DNA-methyltransferase (adenine-specific)</fullName>
        <ecNumber evidence="2 7">2.1.1.72</ecNumber>
    </recommendedName>
</protein>
<dbReference type="KEGG" id="cdev:CIGN_1271"/>
<evidence type="ECO:0000256" key="4">
    <source>
        <dbReference type="ARBA" id="ARBA00022679"/>
    </source>
</evidence>
<dbReference type="AlphaFoldDB" id="A0A1X9STH7"/>
<dbReference type="InterPro" id="IPR012327">
    <property type="entry name" value="MeTrfase_D12"/>
</dbReference>
<dbReference type="EC" id="2.1.1.72" evidence="2 7"/>
<dbReference type="OrthoDB" id="9805629at2"/>
<keyword evidence="9" id="KW-1185">Reference proteome</keyword>
<dbReference type="PROSITE" id="PS00092">
    <property type="entry name" value="N6_MTASE"/>
    <property type="match status" value="1"/>
</dbReference>
<dbReference type="SUPFAM" id="SSF53335">
    <property type="entry name" value="S-adenosyl-L-methionine-dependent methyltransferases"/>
    <property type="match status" value="1"/>
</dbReference>
<dbReference type="Gene3D" id="1.10.1020.10">
    <property type="entry name" value="Adenine-specific Methyltransferase, Domain 2"/>
    <property type="match status" value="1"/>
</dbReference>
<organism evidence="8 9">
    <name type="scientific">Campylobacter devanensis</name>
    <dbReference type="NCBI Taxonomy" id="3161138"/>
    <lineage>
        <taxon>Bacteria</taxon>
        <taxon>Pseudomonadati</taxon>
        <taxon>Campylobacterota</taxon>
        <taxon>Epsilonproteobacteria</taxon>
        <taxon>Campylobacterales</taxon>
        <taxon>Campylobacteraceae</taxon>
        <taxon>Campylobacter</taxon>
    </lineage>
</organism>
<dbReference type="GO" id="GO:0006298">
    <property type="term" value="P:mismatch repair"/>
    <property type="evidence" value="ECO:0007669"/>
    <property type="project" value="TreeGrafter"/>
</dbReference>
<dbReference type="PANTHER" id="PTHR30481">
    <property type="entry name" value="DNA ADENINE METHYLASE"/>
    <property type="match status" value="1"/>
</dbReference>
<dbReference type="GO" id="GO:1904047">
    <property type="term" value="F:S-adenosyl-L-methionine binding"/>
    <property type="evidence" value="ECO:0007669"/>
    <property type="project" value="TreeGrafter"/>
</dbReference>
<proteinExistence type="inferred from homology"/>
<dbReference type="InterPro" id="IPR012263">
    <property type="entry name" value="M_m6A_EcoRV"/>
</dbReference>
<dbReference type="InterPro" id="IPR002052">
    <property type="entry name" value="DNA_methylase_N6_adenine_CS"/>
</dbReference>
<accession>A0A1X9STH7</accession>
<reference evidence="8 9" key="1">
    <citation type="journal article" date="2017" name="Genome Biol. Evol.">
        <title>Comparative Genomic Analysis Identifies a Campylobacter Clade Deficient in Selenium Metabolism.</title>
        <authorList>
            <person name="Miller W.G."/>
            <person name="Yee E."/>
            <person name="Lopes B.S."/>
            <person name="Chapman M.H."/>
            <person name="Huynh S."/>
            <person name="Bono J.L."/>
            <person name="Parker C.T."/>
            <person name="Strachan N.J.C."/>
            <person name="Forbes K.J."/>
        </authorList>
    </citation>
    <scope>NUCLEOTIDE SEQUENCE [LARGE SCALE GENOMIC DNA]</scope>
    <source>
        <strain evidence="8 9">NCTC 13003</strain>
    </source>
</reference>
<keyword evidence="3 7" id="KW-0489">Methyltransferase</keyword>
<dbReference type="Pfam" id="PF02086">
    <property type="entry name" value="MethyltransfD12"/>
    <property type="match status" value="1"/>
</dbReference>
<dbReference type="Proteomes" id="UP000194309">
    <property type="component" value="Chromosome"/>
</dbReference>
<dbReference type="GO" id="GO:0009007">
    <property type="term" value="F:site-specific DNA-methyltransferase (adenine-specific) activity"/>
    <property type="evidence" value="ECO:0007669"/>
    <property type="project" value="UniProtKB-UniRule"/>
</dbReference>
<keyword evidence="5 7" id="KW-0949">S-adenosyl-L-methionine</keyword>
<accession>A0A381DAJ5</accession>
<dbReference type="EMBL" id="CP018788">
    <property type="protein sequence ID" value="ARQ99530.1"/>
    <property type="molecule type" value="Genomic_DNA"/>
</dbReference>
<evidence type="ECO:0000313" key="9">
    <source>
        <dbReference type="Proteomes" id="UP000194309"/>
    </source>
</evidence>
<evidence type="ECO:0000256" key="3">
    <source>
        <dbReference type="ARBA" id="ARBA00022603"/>
    </source>
</evidence>
<evidence type="ECO:0000256" key="6">
    <source>
        <dbReference type="ARBA" id="ARBA00047942"/>
    </source>
</evidence>
<dbReference type="GO" id="GO:0032259">
    <property type="term" value="P:methylation"/>
    <property type="evidence" value="ECO:0007669"/>
    <property type="project" value="UniProtKB-KW"/>
</dbReference>
<dbReference type="NCBIfam" id="TIGR00571">
    <property type="entry name" value="dam"/>
    <property type="match status" value="1"/>
</dbReference>
<dbReference type="REBASE" id="423614">
    <property type="entry name" value="M.Cla13003IV"/>
</dbReference>
<evidence type="ECO:0000256" key="1">
    <source>
        <dbReference type="ARBA" id="ARBA00006594"/>
    </source>
</evidence>
<dbReference type="GO" id="GO:0009307">
    <property type="term" value="P:DNA restriction-modification system"/>
    <property type="evidence" value="ECO:0007669"/>
    <property type="project" value="InterPro"/>
</dbReference>